<proteinExistence type="predicted"/>
<dbReference type="AlphaFoldDB" id="C5F2D1"/>
<evidence type="ECO:0000313" key="1">
    <source>
        <dbReference type="EMBL" id="EEQ64425.1"/>
    </source>
</evidence>
<sequence length="53" mass="5873">MPLIVLSSNFTKLQNQAFSATNLHGNKAKVIQKPNHWHFGQTPSNAIEVSLTL</sequence>
<organism evidence="1 2">
    <name type="scientific">Helicobacter pullorum MIT 98-5489</name>
    <dbReference type="NCBI Taxonomy" id="537972"/>
    <lineage>
        <taxon>Bacteria</taxon>
        <taxon>Pseudomonadati</taxon>
        <taxon>Campylobacterota</taxon>
        <taxon>Epsilonproteobacteria</taxon>
        <taxon>Campylobacterales</taxon>
        <taxon>Helicobacteraceae</taxon>
        <taxon>Helicobacter</taxon>
    </lineage>
</organism>
<dbReference type="EMBL" id="DS990447">
    <property type="protein sequence ID" value="EEQ64425.1"/>
    <property type="molecule type" value="Genomic_DNA"/>
</dbReference>
<gene>
    <name evidence="1" type="ORF">HPMG_01882</name>
</gene>
<reference evidence="2" key="1">
    <citation type="journal article" date="2014" name="Genome Announc.">
        <title>Draft genome sequences of six enterohepatic helicobacter species isolated from humans and one from rhesus macaques.</title>
        <authorList>
            <person name="Shen Z."/>
            <person name="Sheh A."/>
            <person name="Young S.K."/>
            <person name="Abouelliel A."/>
            <person name="Ward D.V."/>
            <person name="Earl A.M."/>
            <person name="Fox J.G."/>
        </authorList>
    </citation>
    <scope>NUCLEOTIDE SEQUENCE [LARGE SCALE GENOMIC DNA]</scope>
    <source>
        <strain evidence="2">MIT 98-5489</strain>
    </source>
</reference>
<name>C5F2D1_9HELI</name>
<dbReference type="HOGENOM" id="CLU_3062253_0_0_7"/>
<protein>
    <submittedName>
        <fullName evidence="1">Uncharacterized protein</fullName>
    </submittedName>
</protein>
<accession>C5F2D1</accession>
<dbReference type="Proteomes" id="UP000003953">
    <property type="component" value="Unassembled WGS sequence"/>
</dbReference>
<evidence type="ECO:0000313" key="2">
    <source>
        <dbReference type="Proteomes" id="UP000003953"/>
    </source>
</evidence>
<keyword evidence="2" id="KW-1185">Reference proteome</keyword>